<gene>
    <name evidence="1" type="ORF">METZ01_LOCUS254827</name>
</gene>
<name>A0A382ISW6_9ZZZZ</name>
<proteinExistence type="predicted"/>
<dbReference type="AlphaFoldDB" id="A0A382ISW6"/>
<reference evidence="1" key="1">
    <citation type="submission" date="2018-05" db="EMBL/GenBank/DDBJ databases">
        <authorList>
            <person name="Lanie J.A."/>
            <person name="Ng W.-L."/>
            <person name="Kazmierczak K.M."/>
            <person name="Andrzejewski T.M."/>
            <person name="Davidsen T.M."/>
            <person name="Wayne K.J."/>
            <person name="Tettelin H."/>
            <person name="Glass J.I."/>
            <person name="Rusch D."/>
            <person name="Podicherti R."/>
            <person name="Tsui H.-C.T."/>
            <person name="Winkler M.E."/>
        </authorList>
    </citation>
    <scope>NUCLEOTIDE SEQUENCE</scope>
</reference>
<protein>
    <submittedName>
        <fullName evidence="1">Uncharacterized protein</fullName>
    </submittedName>
</protein>
<dbReference type="EMBL" id="UINC01068963">
    <property type="protein sequence ID" value="SVC01973.1"/>
    <property type="molecule type" value="Genomic_DNA"/>
</dbReference>
<evidence type="ECO:0000313" key="1">
    <source>
        <dbReference type="EMBL" id="SVC01973.1"/>
    </source>
</evidence>
<organism evidence="1">
    <name type="scientific">marine metagenome</name>
    <dbReference type="NCBI Taxonomy" id="408172"/>
    <lineage>
        <taxon>unclassified sequences</taxon>
        <taxon>metagenomes</taxon>
        <taxon>ecological metagenomes</taxon>
    </lineage>
</organism>
<accession>A0A382ISW6</accession>
<sequence>MRDSNQTAIYYFFHNFTAGVFLA</sequence>